<keyword evidence="4 10" id="KW-0963">Cytoplasm</keyword>
<evidence type="ECO:0000256" key="9">
    <source>
        <dbReference type="ARBA" id="ARBA00023125"/>
    </source>
</evidence>
<accession>A0A0S3KDN2</accession>
<evidence type="ECO:0000256" key="10">
    <source>
        <dbReference type="PIRNR" id="PIRNR000804"/>
    </source>
</evidence>
<dbReference type="Proteomes" id="UP000183039">
    <property type="component" value="Unassembled WGS sequence"/>
</dbReference>
<evidence type="ECO:0000256" key="6">
    <source>
        <dbReference type="ARBA" id="ARBA00022695"/>
    </source>
</evidence>
<evidence type="ECO:0000256" key="1">
    <source>
        <dbReference type="ARBA" id="ARBA00004496"/>
    </source>
</evidence>
<dbReference type="OrthoDB" id="8421503at2"/>
<keyword evidence="5 10" id="KW-0808">Transferase</keyword>
<dbReference type="InterPro" id="IPR022637">
    <property type="entry name" value="DNA_polIII_beta_cen"/>
</dbReference>
<reference evidence="14 16" key="2">
    <citation type="submission" date="2015-12" db="EMBL/GenBank/DDBJ databases">
        <authorList>
            <person name="Lauer A."/>
            <person name="Humrighouse B."/>
            <person name="Loparev V."/>
            <person name="Shewmaker P.L."/>
            <person name="Whitney A.M."/>
            <person name="McLaughlin R.W."/>
        </authorList>
    </citation>
    <scope>NUCLEOTIDE SEQUENCE [LARGE SCALE GENOMIC DNA]</scope>
    <source>
        <strain evidence="14 16">LMG 23085</strain>
    </source>
</reference>
<dbReference type="Gene3D" id="3.10.150.10">
    <property type="entry name" value="DNA Polymerase III, subunit A, domain 2"/>
    <property type="match status" value="1"/>
</dbReference>
<protein>
    <recommendedName>
        <fullName evidence="3 10">Beta sliding clamp</fullName>
    </recommendedName>
</protein>
<dbReference type="GO" id="GO:0005737">
    <property type="term" value="C:cytoplasm"/>
    <property type="evidence" value="ECO:0007669"/>
    <property type="project" value="UniProtKB-SubCell"/>
</dbReference>
<dbReference type="InterPro" id="IPR001001">
    <property type="entry name" value="DNA_polIII_beta"/>
</dbReference>
<dbReference type="EMBL" id="JXLC01000015">
    <property type="protein sequence ID" value="OJG91367.1"/>
    <property type="molecule type" value="Genomic_DNA"/>
</dbReference>
<evidence type="ECO:0000256" key="7">
    <source>
        <dbReference type="ARBA" id="ARBA00022705"/>
    </source>
</evidence>
<evidence type="ECO:0000256" key="2">
    <source>
        <dbReference type="ARBA" id="ARBA00010752"/>
    </source>
</evidence>
<keyword evidence="7 10" id="KW-0235">DNA replication</keyword>
<dbReference type="InterPro" id="IPR022634">
    <property type="entry name" value="DNA_polIII_beta_N"/>
</dbReference>
<dbReference type="GO" id="GO:0009360">
    <property type="term" value="C:DNA polymerase III complex"/>
    <property type="evidence" value="ECO:0007669"/>
    <property type="project" value="InterPro"/>
</dbReference>
<name>A0A0S3KDN2_9ENTE</name>
<evidence type="ECO:0000313" key="15">
    <source>
        <dbReference type="EMBL" id="OJG91367.1"/>
    </source>
</evidence>
<dbReference type="InterPro" id="IPR022635">
    <property type="entry name" value="DNA_polIII_beta_C"/>
</dbReference>
<evidence type="ECO:0000256" key="5">
    <source>
        <dbReference type="ARBA" id="ARBA00022679"/>
    </source>
</evidence>
<dbReference type="RefSeq" id="WP_071878135.1">
    <property type="nucleotide sequence ID" value="NZ_JXLC01000015.1"/>
</dbReference>
<evidence type="ECO:0000256" key="4">
    <source>
        <dbReference type="ARBA" id="ARBA00022490"/>
    </source>
</evidence>
<keyword evidence="6 10" id="KW-0548">Nucleotidyltransferase</keyword>
<feature type="domain" description="DNA polymerase III beta sliding clamp C-terminal" evidence="13">
    <location>
        <begin position="252"/>
        <end position="374"/>
    </location>
</feature>
<keyword evidence="9" id="KW-0238">DNA-binding</keyword>
<dbReference type="GO" id="GO:0003677">
    <property type="term" value="F:DNA binding"/>
    <property type="evidence" value="ECO:0007669"/>
    <property type="project" value="UniProtKB-UniRule"/>
</dbReference>
<dbReference type="CDD" id="cd00140">
    <property type="entry name" value="beta_clamp"/>
    <property type="match status" value="1"/>
</dbReference>
<organism evidence="15 17">
    <name type="scientific">Enterococcus silesiacus</name>
    <dbReference type="NCBI Taxonomy" id="332949"/>
    <lineage>
        <taxon>Bacteria</taxon>
        <taxon>Bacillati</taxon>
        <taxon>Bacillota</taxon>
        <taxon>Bacilli</taxon>
        <taxon>Lactobacillales</taxon>
        <taxon>Enterococcaceae</taxon>
        <taxon>Enterococcus</taxon>
    </lineage>
</organism>
<evidence type="ECO:0000259" key="11">
    <source>
        <dbReference type="Pfam" id="PF00712"/>
    </source>
</evidence>
<dbReference type="SUPFAM" id="SSF55979">
    <property type="entry name" value="DNA clamp"/>
    <property type="match status" value="3"/>
</dbReference>
<evidence type="ECO:0000259" key="12">
    <source>
        <dbReference type="Pfam" id="PF02767"/>
    </source>
</evidence>
<dbReference type="Pfam" id="PF02767">
    <property type="entry name" value="DNA_pol3_beta_2"/>
    <property type="match status" value="1"/>
</dbReference>
<sequence length="376" mass="42153">MKLTVKRSIFLQELQTVQRAISSKTTIPILTGVKIVLNDEGLTLTGSNADISIESFLTKDDEKAQMTIESTGSIVLQARFFGEIIRKLPEDMFTLEVLDNNQVAITSGKADFTVNGLDADNYPHLPVIDAKNQIQLPVHLLTKIINETGFAVSLHESRPILTGVHFILENQKLLAVATDSHRLSQRIIPIEQAAEDFNIVIPGKSLTELSRSFTNEEEMVEISIMENQVLFKTQNMYFYSRLLEGNYPDTNRLIPTSFNTEIDFYVPELLSAIDRASLLSHEGRNNIVRLAIASDSVILYGNSPEIGKVEEPLNYEKVTGDPLEISFNPDYMKDALRAFGDMSITVKFISAIRPFTLEPTETDLDFIQLITPVRTN</sequence>
<comment type="function">
    <text evidence="10">Confers DNA tethering and processivity to DNA polymerases and other proteins. Acts as a clamp, forming a ring around DNA (a reaction catalyzed by the clamp-loading complex) which diffuses in an ATP-independent manner freely and bidirectionally along dsDNA. Initially characterized for its ability to contact the catalytic subunit of DNA polymerase III (Pol III), a complex, multichain enzyme responsible for most of the replicative synthesis in bacteria; Pol III exhibits 3'-5' exonuclease proofreading activity. The beta chain is required for initiation of replication as well as for processivity of DNA replication.</text>
</comment>
<dbReference type="SMART" id="SM00480">
    <property type="entry name" value="POL3Bc"/>
    <property type="match status" value="1"/>
</dbReference>
<dbReference type="Proteomes" id="UP000065511">
    <property type="component" value="Chromosome"/>
</dbReference>
<comment type="similarity">
    <text evidence="2 10">Belongs to the beta sliding clamp family.</text>
</comment>
<evidence type="ECO:0000313" key="14">
    <source>
        <dbReference type="EMBL" id="ALS02391.1"/>
    </source>
</evidence>
<dbReference type="NCBIfam" id="TIGR00663">
    <property type="entry name" value="dnan"/>
    <property type="match status" value="1"/>
</dbReference>
<dbReference type="KEGG" id="ess:ATZ33_13640"/>
<dbReference type="PANTHER" id="PTHR30478">
    <property type="entry name" value="DNA POLYMERASE III SUBUNIT BETA"/>
    <property type="match status" value="1"/>
</dbReference>
<feature type="domain" description="DNA polymerase III beta sliding clamp N-terminal" evidence="11">
    <location>
        <begin position="1"/>
        <end position="126"/>
    </location>
</feature>
<dbReference type="PIRSF" id="PIRSF000804">
    <property type="entry name" value="DNA_pol_III_b"/>
    <property type="match status" value="1"/>
</dbReference>
<dbReference type="Pfam" id="PF02768">
    <property type="entry name" value="DNA_pol3_beta_3"/>
    <property type="match status" value="1"/>
</dbReference>
<reference evidence="15 17" key="1">
    <citation type="submission" date="2014-12" db="EMBL/GenBank/DDBJ databases">
        <title>Draft genome sequences of 29 type strains of Enterococci.</title>
        <authorList>
            <person name="Zhong Z."/>
            <person name="Sun Z."/>
            <person name="Liu W."/>
            <person name="Zhang W."/>
            <person name="Zhang H."/>
        </authorList>
    </citation>
    <scope>NUCLEOTIDE SEQUENCE [LARGE SCALE GENOMIC DNA]</scope>
    <source>
        <strain evidence="15 17">DSM 22801</strain>
    </source>
</reference>
<dbReference type="GO" id="GO:0008408">
    <property type="term" value="F:3'-5' exonuclease activity"/>
    <property type="evidence" value="ECO:0007669"/>
    <property type="project" value="InterPro"/>
</dbReference>
<evidence type="ECO:0000256" key="8">
    <source>
        <dbReference type="ARBA" id="ARBA00022932"/>
    </source>
</evidence>
<comment type="subcellular location">
    <subcellularLocation>
        <location evidence="1 10">Cytoplasm</location>
    </subcellularLocation>
</comment>
<feature type="domain" description="DNA polymerase III beta sliding clamp central" evidence="12">
    <location>
        <begin position="135"/>
        <end position="249"/>
    </location>
</feature>
<dbReference type="Pfam" id="PF00712">
    <property type="entry name" value="DNA_pol3_beta"/>
    <property type="match status" value="1"/>
</dbReference>
<evidence type="ECO:0000259" key="13">
    <source>
        <dbReference type="Pfam" id="PF02768"/>
    </source>
</evidence>
<evidence type="ECO:0000313" key="17">
    <source>
        <dbReference type="Proteomes" id="UP000183039"/>
    </source>
</evidence>
<evidence type="ECO:0000313" key="16">
    <source>
        <dbReference type="Proteomes" id="UP000065511"/>
    </source>
</evidence>
<dbReference type="GO" id="GO:0006271">
    <property type="term" value="P:DNA strand elongation involved in DNA replication"/>
    <property type="evidence" value="ECO:0007669"/>
    <property type="project" value="TreeGrafter"/>
</dbReference>
<dbReference type="Gene3D" id="3.70.10.10">
    <property type="match status" value="1"/>
</dbReference>
<proteinExistence type="inferred from homology"/>
<dbReference type="PANTHER" id="PTHR30478:SF0">
    <property type="entry name" value="BETA SLIDING CLAMP"/>
    <property type="match status" value="1"/>
</dbReference>
<comment type="subunit">
    <text evidence="10">Forms a ring-shaped head-to-tail homodimer around DNA.</text>
</comment>
<keyword evidence="16" id="KW-1185">Reference proteome</keyword>
<dbReference type="EMBL" id="CP013614">
    <property type="protein sequence ID" value="ALS02391.1"/>
    <property type="molecule type" value="Genomic_DNA"/>
</dbReference>
<gene>
    <name evidence="14" type="ORF">ATZ33_13640</name>
    <name evidence="15" type="ORF">RV15_GL000823</name>
</gene>
<dbReference type="InterPro" id="IPR046938">
    <property type="entry name" value="DNA_clamp_sf"/>
</dbReference>
<keyword evidence="8 10" id="KW-0239">DNA-directed DNA polymerase</keyword>
<dbReference type="AlphaFoldDB" id="A0A0S3KDN2"/>
<evidence type="ECO:0000256" key="3">
    <source>
        <dbReference type="ARBA" id="ARBA00021035"/>
    </source>
</evidence>
<dbReference type="GO" id="GO:0003887">
    <property type="term" value="F:DNA-directed DNA polymerase activity"/>
    <property type="evidence" value="ECO:0007669"/>
    <property type="project" value="UniProtKB-UniRule"/>
</dbReference>